<evidence type="ECO:0000259" key="3">
    <source>
        <dbReference type="Pfam" id="PF12366"/>
    </source>
</evidence>
<keyword evidence="6" id="KW-1185">Reference proteome</keyword>
<evidence type="ECO:0000256" key="2">
    <source>
        <dbReference type="SAM" id="MobiDB-lite"/>
    </source>
</evidence>
<feature type="region of interest" description="Disordered" evidence="2">
    <location>
        <begin position="353"/>
        <end position="384"/>
    </location>
</feature>
<dbReference type="InterPro" id="IPR023247">
    <property type="entry name" value="IC97/Dnai7-like"/>
</dbReference>
<evidence type="ECO:0000313" key="6">
    <source>
        <dbReference type="Proteomes" id="UP000001070"/>
    </source>
</evidence>
<dbReference type="EMBL" id="CH916366">
    <property type="protein sequence ID" value="EDV95822.1"/>
    <property type="molecule type" value="Genomic_DNA"/>
</dbReference>
<protein>
    <submittedName>
        <fullName evidence="5">GH15561</fullName>
    </submittedName>
</protein>
<dbReference type="GO" id="GO:0008017">
    <property type="term" value="F:microtubule binding"/>
    <property type="evidence" value="ECO:0007669"/>
    <property type="project" value="TreeGrafter"/>
</dbReference>
<gene>
    <name evidence="5" type="primary">Dgri\GH15561</name>
    <name evidence="5" type="ORF">Dgri_GH15561</name>
</gene>
<dbReference type="PhylomeDB" id="B4J1D1"/>
<dbReference type="AlphaFoldDB" id="B4J1D1"/>
<reference evidence="5 6" key="1">
    <citation type="journal article" date="2007" name="Nature">
        <title>Evolution of genes and genomes on the Drosophila phylogeny.</title>
        <authorList>
            <consortium name="Drosophila 12 Genomes Consortium"/>
            <person name="Clark A.G."/>
            <person name="Eisen M.B."/>
            <person name="Smith D.R."/>
            <person name="Bergman C.M."/>
            <person name="Oliver B."/>
            <person name="Markow T.A."/>
            <person name="Kaufman T.C."/>
            <person name="Kellis M."/>
            <person name="Gelbart W."/>
            <person name="Iyer V.N."/>
            <person name="Pollard D.A."/>
            <person name="Sackton T.B."/>
            <person name="Larracuente A.M."/>
            <person name="Singh N.D."/>
            <person name="Abad J.P."/>
            <person name="Abt D.N."/>
            <person name="Adryan B."/>
            <person name="Aguade M."/>
            <person name="Akashi H."/>
            <person name="Anderson W.W."/>
            <person name="Aquadro C.F."/>
            <person name="Ardell D.H."/>
            <person name="Arguello R."/>
            <person name="Artieri C.G."/>
            <person name="Barbash D.A."/>
            <person name="Barker D."/>
            <person name="Barsanti P."/>
            <person name="Batterham P."/>
            <person name="Batzoglou S."/>
            <person name="Begun D."/>
            <person name="Bhutkar A."/>
            <person name="Blanco E."/>
            <person name="Bosak S.A."/>
            <person name="Bradley R.K."/>
            <person name="Brand A.D."/>
            <person name="Brent M.R."/>
            <person name="Brooks A.N."/>
            <person name="Brown R.H."/>
            <person name="Butlin R.K."/>
            <person name="Caggese C."/>
            <person name="Calvi B.R."/>
            <person name="Bernardo de Carvalho A."/>
            <person name="Caspi A."/>
            <person name="Castrezana S."/>
            <person name="Celniker S.E."/>
            <person name="Chang J.L."/>
            <person name="Chapple C."/>
            <person name="Chatterji S."/>
            <person name="Chinwalla A."/>
            <person name="Civetta A."/>
            <person name="Clifton S.W."/>
            <person name="Comeron J.M."/>
            <person name="Costello J.C."/>
            <person name="Coyne J.A."/>
            <person name="Daub J."/>
            <person name="David R.G."/>
            <person name="Delcher A.L."/>
            <person name="Delehaunty K."/>
            <person name="Do C.B."/>
            <person name="Ebling H."/>
            <person name="Edwards K."/>
            <person name="Eickbush T."/>
            <person name="Evans J.D."/>
            <person name="Filipski A."/>
            <person name="Findeiss S."/>
            <person name="Freyhult E."/>
            <person name="Fulton L."/>
            <person name="Fulton R."/>
            <person name="Garcia A.C."/>
            <person name="Gardiner A."/>
            <person name="Garfield D.A."/>
            <person name="Garvin B.E."/>
            <person name="Gibson G."/>
            <person name="Gilbert D."/>
            <person name="Gnerre S."/>
            <person name="Godfrey J."/>
            <person name="Good R."/>
            <person name="Gotea V."/>
            <person name="Gravely B."/>
            <person name="Greenberg A.J."/>
            <person name="Griffiths-Jones S."/>
            <person name="Gross S."/>
            <person name="Guigo R."/>
            <person name="Gustafson E.A."/>
            <person name="Haerty W."/>
            <person name="Hahn M.W."/>
            <person name="Halligan D.L."/>
            <person name="Halpern A.L."/>
            <person name="Halter G.M."/>
            <person name="Han M.V."/>
            <person name="Heger A."/>
            <person name="Hillier L."/>
            <person name="Hinrichs A.S."/>
            <person name="Holmes I."/>
            <person name="Hoskins R.A."/>
            <person name="Hubisz M.J."/>
            <person name="Hultmark D."/>
            <person name="Huntley M.A."/>
            <person name="Jaffe D.B."/>
            <person name="Jagadeeshan S."/>
            <person name="Jeck W.R."/>
            <person name="Johnson J."/>
            <person name="Jones C.D."/>
            <person name="Jordan W.C."/>
            <person name="Karpen G.H."/>
            <person name="Kataoka E."/>
            <person name="Keightley P.D."/>
            <person name="Kheradpour P."/>
            <person name="Kirkness E.F."/>
            <person name="Koerich L.B."/>
            <person name="Kristiansen K."/>
            <person name="Kudrna D."/>
            <person name="Kulathinal R.J."/>
            <person name="Kumar S."/>
            <person name="Kwok R."/>
            <person name="Lander E."/>
            <person name="Langley C.H."/>
            <person name="Lapoint R."/>
            <person name="Lazzaro B.P."/>
            <person name="Lee S.J."/>
            <person name="Levesque L."/>
            <person name="Li R."/>
            <person name="Lin C.F."/>
            <person name="Lin M.F."/>
            <person name="Lindblad-Toh K."/>
            <person name="Llopart A."/>
            <person name="Long M."/>
            <person name="Low L."/>
            <person name="Lozovsky E."/>
            <person name="Lu J."/>
            <person name="Luo M."/>
            <person name="Machado C.A."/>
            <person name="Makalowski W."/>
            <person name="Marzo M."/>
            <person name="Matsuda M."/>
            <person name="Matzkin L."/>
            <person name="McAllister B."/>
            <person name="McBride C.S."/>
            <person name="McKernan B."/>
            <person name="McKernan K."/>
            <person name="Mendez-Lago M."/>
            <person name="Minx P."/>
            <person name="Mollenhauer M.U."/>
            <person name="Montooth K."/>
            <person name="Mount S.M."/>
            <person name="Mu X."/>
            <person name="Myers E."/>
            <person name="Negre B."/>
            <person name="Newfeld S."/>
            <person name="Nielsen R."/>
            <person name="Noor M.A."/>
            <person name="O'Grady P."/>
            <person name="Pachter L."/>
            <person name="Papaceit M."/>
            <person name="Parisi M.J."/>
            <person name="Parisi M."/>
            <person name="Parts L."/>
            <person name="Pedersen J.S."/>
            <person name="Pesole G."/>
            <person name="Phillippy A.M."/>
            <person name="Ponting C.P."/>
            <person name="Pop M."/>
            <person name="Porcelli D."/>
            <person name="Powell J.R."/>
            <person name="Prohaska S."/>
            <person name="Pruitt K."/>
            <person name="Puig M."/>
            <person name="Quesneville H."/>
            <person name="Ram K.R."/>
            <person name="Rand D."/>
            <person name="Rasmussen M.D."/>
            <person name="Reed L.K."/>
            <person name="Reenan R."/>
            <person name="Reily A."/>
            <person name="Remington K.A."/>
            <person name="Rieger T.T."/>
            <person name="Ritchie M.G."/>
            <person name="Robin C."/>
            <person name="Rogers Y.H."/>
            <person name="Rohde C."/>
            <person name="Rozas J."/>
            <person name="Rubenfield M.J."/>
            <person name="Ruiz A."/>
            <person name="Russo S."/>
            <person name="Salzberg S.L."/>
            <person name="Sanchez-Gracia A."/>
            <person name="Saranga D.J."/>
            <person name="Sato H."/>
            <person name="Schaeffer S.W."/>
            <person name="Schatz M.C."/>
            <person name="Schlenke T."/>
            <person name="Schwartz R."/>
            <person name="Segarra C."/>
            <person name="Singh R.S."/>
            <person name="Sirot L."/>
            <person name="Sirota M."/>
            <person name="Sisneros N.B."/>
            <person name="Smith C.D."/>
            <person name="Smith T.F."/>
            <person name="Spieth J."/>
            <person name="Stage D.E."/>
            <person name="Stark A."/>
            <person name="Stephan W."/>
            <person name="Strausberg R.L."/>
            <person name="Strempel S."/>
            <person name="Sturgill D."/>
            <person name="Sutton G."/>
            <person name="Sutton G.G."/>
            <person name="Tao W."/>
            <person name="Teichmann S."/>
            <person name="Tobari Y.N."/>
            <person name="Tomimura Y."/>
            <person name="Tsolas J.M."/>
            <person name="Valente V.L."/>
            <person name="Venter E."/>
            <person name="Venter J.C."/>
            <person name="Vicario S."/>
            <person name="Vieira F.G."/>
            <person name="Vilella A.J."/>
            <person name="Villasante A."/>
            <person name="Walenz B."/>
            <person name="Wang J."/>
            <person name="Wasserman M."/>
            <person name="Watts T."/>
            <person name="Wilson D."/>
            <person name="Wilson R.K."/>
            <person name="Wing R.A."/>
            <person name="Wolfner M.F."/>
            <person name="Wong A."/>
            <person name="Wong G.K."/>
            <person name="Wu C.I."/>
            <person name="Wu G."/>
            <person name="Yamamoto D."/>
            <person name="Yang H.P."/>
            <person name="Yang S.P."/>
            <person name="Yorke J.A."/>
            <person name="Yoshida K."/>
            <person name="Zdobnov E."/>
            <person name="Zhang P."/>
            <person name="Zhang Y."/>
            <person name="Zimin A.V."/>
            <person name="Baldwin J."/>
            <person name="Abdouelleil A."/>
            <person name="Abdulkadir J."/>
            <person name="Abebe A."/>
            <person name="Abera B."/>
            <person name="Abreu J."/>
            <person name="Acer S.C."/>
            <person name="Aftuck L."/>
            <person name="Alexander A."/>
            <person name="An P."/>
            <person name="Anderson E."/>
            <person name="Anderson S."/>
            <person name="Arachi H."/>
            <person name="Azer M."/>
            <person name="Bachantsang P."/>
            <person name="Barry A."/>
            <person name="Bayul T."/>
            <person name="Berlin A."/>
            <person name="Bessette D."/>
            <person name="Bloom T."/>
            <person name="Blye J."/>
            <person name="Boguslavskiy L."/>
            <person name="Bonnet C."/>
            <person name="Boukhgalter B."/>
            <person name="Bourzgui I."/>
            <person name="Brown A."/>
            <person name="Cahill P."/>
            <person name="Channer S."/>
            <person name="Cheshatsang Y."/>
            <person name="Chuda L."/>
            <person name="Citroen M."/>
            <person name="Collymore A."/>
            <person name="Cooke P."/>
            <person name="Costello M."/>
            <person name="D'Aco K."/>
            <person name="Daza R."/>
            <person name="De Haan G."/>
            <person name="DeGray S."/>
            <person name="DeMaso C."/>
            <person name="Dhargay N."/>
            <person name="Dooley K."/>
            <person name="Dooley E."/>
            <person name="Doricent M."/>
            <person name="Dorje P."/>
            <person name="Dorjee K."/>
            <person name="Dupes A."/>
            <person name="Elong R."/>
            <person name="Falk J."/>
            <person name="Farina A."/>
            <person name="Faro S."/>
            <person name="Ferguson D."/>
            <person name="Fisher S."/>
            <person name="Foley C.D."/>
            <person name="Franke A."/>
            <person name="Friedrich D."/>
            <person name="Gadbois L."/>
            <person name="Gearin G."/>
            <person name="Gearin C.R."/>
            <person name="Giannoukos G."/>
            <person name="Goode T."/>
            <person name="Graham J."/>
            <person name="Grandbois E."/>
            <person name="Grewal S."/>
            <person name="Gyaltsen K."/>
            <person name="Hafez N."/>
            <person name="Hagos B."/>
            <person name="Hall J."/>
            <person name="Henson C."/>
            <person name="Hollinger A."/>
            <person name="Honan T."/>
            <person name="Huard M.D."/>
            <person name="Hughes L."/>
            <person name="Hurhula B."/>
            <person name="Husby M.E."/>
            <person name="Kamat A."/>
            <person name="Kanga B."/>
            <person name="Kashin S."/>
            <person name="Khazanovich D."/>
            <person name="Kisner P."/>
            <person name="Lance K."/>
            <person name="Lara M."/>
            <person name="Lee W."/>
            <person name="Lennon N."/>
            <person name="Letendre F."/>
            <person name="LeVine R."/>
            <person name="Lipovsky A."/>
            <person name="Liu X."/>
            <person name="Liu J."/>
            <person name="Liu S."/>
            <person name="Lokyitsang T."/>
            <person name="Lokyitsang Y."/>
            <person name="Lubonja R."/>
            <person name="Lui A."/>
            <person name="MacDonald P."/>
            <person name="Magnisalis V."/>
            <person name="Maru K."/>
            <person name="Matthews C."/>
            <person name="McCusker W."/>
            <person name="McDonough S."/>
            <person name="Mehta T."/>
            <person name="Meldrim J."/>
            <person name="Meneus L."/>
            <person name="Mihai O."/>
            <person name="Mihalev A."/>
            <person name="Mihova T."/>
            <person name="Mittelman R."/>
            <person name="Mlenga V."/>
            <person name="Montmayeur A."/>
            <person name="Mulrain L."/>
            <person name="Navidi A."/>
            <person name="Naylor J."/>
            <person name="Negash T."/>
            <person name="Nguyen T."/>
            <person name="Nguyen N."/>
            <person name="Nicol R."/>
            <person name="Norbu C."/>
            <person name="Norbu N."/>
            <person name="Novod N."/>
            <person name="O'Neill B."/>
            <person name="Osman S."/>
            <person name="Markiewicz E."/>
            <person name="Oyono O.L."/>
            <person name="Patti C."/>
            <person name="Phunkhang P."/>
            <person name="Pierre F."/>
            <person name="Priest M."/>
            <person name="Raghuraman S."/>
            <person name="Rege F."/>
            <person name="Reyes R."/>
            <person name="Rise C."/>
            <person name="Rogov P."/>
            <person name="Ross K."/>
            <person name="Ryan E."/>
            <person name="Settipalli S."/>
            <person name="Shea T."/>
            <person name="Sherpa N."/>
            <person name="Shi L."/>
            <person name="Shih D."/>
            <person name="Sparrow T."/>
            <person name="Spaulding J."/>
            <person name="Stalker J."/>
            <person name="Stange-Thomann N."/>
            <person name="Stavropoulos S."/>
            <person name="Stone C."/>
            <person name="Strader C."/>
            <person name="Tesfaye S."/>
            <person name="Thomson T."/>
            <person name="Thoulutsang Y."/>
            <person name="Thoulutsang D."/>
            <person name="Topham K."/>
            <person name="Topping I."/>
            <person name="Tsamla T."/>
            <person name="Vassiliev H."/>
            <person name="Vo A."/>
            <person name="Wangchuk T."/>
            <person name="Wangdi T."/>
            <person name="Weiand M."/>
            <person name="Wilkinson J."/>
            <person name="Wilson A."/>
            <person name="Yadav S."/>
            <person name="Young G."/>
            <person name="Yu Q."/>
            <person name="Zembek L."/>
            <person name="Zhong D."/>
            <person name="Zimmer A."/>
            <person name="Zwirko Z."/>
            <person name="Jaffe D.B."/>
            <person name="Alvarez P."/>
            <person name="Brockman W."/>
            <person name="Butler J."/>
            <person name="Chin C."/>
            <person name="Gnerre S."/>
            <person name="Grabherr M."/>
            <person name="Kleber M."/>
            <person name="Mauceli E."/>
            <person name="MacCallum I."/>
        </authorList>
    </citation>
    <scope>NUCLEOTIDE SEQUENCE [LARGE SCALE GENOMIC DNA]</scope>
    <source>
        <strain evidence="6">Tucson 15287-2541.00</strain>
    </source>
</reference>
<feature type="compositionally biased region" description="Basic residues" evidence="2">
    <location>
        <begin position="548"/>
        <end position="557"/>
    </location>
</feature>
<feature type="domain" description="CASC1 C-terminal" evidence="3">
    <location>
        <begin position="887"/>
        <end position="1107"/>
    </location>
</feature>
<dbReference type="Pfam" id="PF12366">
    <property type="entry name" value="Casc1_C"/>
    <property type="match status" value="1"/>
</dbReference>
<proteinExistence type="inferred from homology"/>
<dbReference type="PANTHER" id="PTHR20929:SF11">
    <property type="entry name" value="DYNEIN AXONEMAL INTERMEDIATE CHAIN 7"/>
    <property type="match status" value="1"/>
</dbReference>
<sequence>MGKLKLPNKKKFEQELEKVDLISEEEWQRREHHQLQRIQDVKICLGFISESITDYKQLVEEQSKADQWNRYLSCDKLPRVKYPPEIRNMISEMRDLEARDVDSGVNWQLSVDECSLLTQDIFRKDLTRQTLRTTLCPQIGQLYDKHIQQILTTLDRIEVMLNSEYEMKDVPQQRHLDIIATRQELIEEIDVYLDKLTYRIVAAPCALKTSSDGIMENYCYKSPNYNLQIWWLSDVPFRINHLSPPVMLADLDCVGVRVQIPLSVLCDNLTLRCVHSFFDHVSESAKSFGQQMDMCPNALNGGMMDIEDCLINEWLMQVDIMDKMINKLELKIMEYKKFMSQMSVKVAPPKWGEIDQKKRKSDKSSKSKNVKKPKEPQNLPDGMFPDPYDAFLEQEQQEFDEFLDKFMNPLNLKLGPHEVNLRYFNMIGGLYSLFFVPKPKHTHFQKFNITLHKDGRILHRSEEVLADMGDVGEKTDHRSPLTRRSAYEDAKNLNLKLQDDELPFFWITFQLPEYLCRFGEPLACHFIEEEVEEVEPEQLEVDIEEHRSKKKKVRKSSRGPETDANNEKTKSIEKNGKISIDECFMLRRPTQSIIAPKAHTPRNIYRPPSLVSLQYSTLKTFLRTRSQDVTLHNFDVTGHLTSHQIHDLQRHCIPRILSSFKFPMEFKMEKSEEKMAKKKLRDKRCTLFRRHQVELPDDQEDDEPEYFTYEKQAGPERIYPVYNLYDKVQFQQSSSSSEVPSEPDLRKTKENTLDIGNHSSNVSFYGVLDTLNAIKEKYKSRPKTILNQQQFAPKTIVRTYSIVEPFDSPTGRSKPAVRIATMNSKFFPSSRTGRLPYIRPFDFESDNENHESESSTLSMQGEIIQLTKKSIVKEPESERIQKPERLKVKHWTTKYIKRTEYDPQSFTFKIQTDRLGIFGFACKRYEHFPFRHWQLQYNEENSDEIIFTLDTHHVRIVLFITNAGIRGYVTKLTDEYVAKPVKYVEIEQPISDYRELRRRFCEKNVNIFAENDALFYIENGYFSVKHLAAELHVYDAFAVHCKLVKFFRSDWNRLSTRRNIVLCMRNPKDLNEGAVTIRVTPNNSTFVEVSEPCSDNLETIKLAYQLTWRNIGTYSDVHQLINSMYPQATDVRNRDPKLIYYIRTLLKEVRPLSFS</sequence>
<feature type="compositionally biased region" description="Basic and acidic residues" evidence="2">
    <location>
        <begin position="558"/>
        <end position="572"/>
    </location>
</feature>
<feature type="region of interest" description="Disordered" evidence="2">
    <location>
        <begin position="733"/>
        <end position="753"/>
    </location>
</feature>
<evidence type="ECO:0000259" key="4">
    <source>
        <dbReference type="Pfam" id="PF15927"/>
    </source>
</evidence>
<evidence type="ECO:0000313" key="5">
    <source>
        <dbReference type="EMBL" id="EDV95822.1"/>
    </source>
</evidence>
<dbReference type="FunCoup" id="B4J1D1">
    <property type="interactions" value="6"/>
</dbReference>
<dbReference type="Pfam" id="PF15927">
    <property type="entry name" value="Casc1_N"/>
    <property type="match status" value="1"/>
</dbReference>
<dbReference type="Proteomes" id="UP000001070">
    <property type="component" value="Unassembled WGS sequence"/>
</dbReference>
<dbReference type="eggNOG" id="ENOG502T81V">
    <property type="taxonomic scope" value="Eukaryota"/>
</dbReference>
<dbReference type="STRING" id="7222.B4J1D1"/>
<dbReference type="InterPro" id="IPR022110">
    <property type="entry name" value="CASC1_C"/>
</dbReference>
<dbReference type="OMA" id="YAHFPFR"/>
<feature type="region of interest" description="Disordered" evidence="2">
    <location>
        <begin position="537"/>
        <end position="572"/>
    </location>
</feature>
<name>B4J1D1_DROGR</name>
<accession>B4J1D1</accession>
<dbReference type="KEGG" id="dgr:6558382"/>
<dbReference type="InParanoid" id="B4J1D1"/>
<dbReference type="GO" id="GO:0048487">
    <property type="term" value="F:beta-tubulin binding"/>
    <property type="evidence" value="ECO:0007669"/>
    <property type="project" value="TreeGrafter"/>
</dbReference>
<dbReference type="InterPro" id="IPR031826">
    <property type="entry name" value="IC97/Casc1_N"/>
</dbReference>
<feature type="compositionally biased region" description="Low complexity" evidence="2">
    <location>
        <begin position="733"/>
        <end position="742"/>
    </location>
</feature>
<comment type="similarity">
    <text evidence="1">Belongs to the DNAI7 family.</text>
</comment>
<evidence type="ECO:0000256" key="1">
    <source>
        <dbReference type="ARBA" id="ARBA00024332"/>
    </source>
</evidence>
<feature type="compositionally biased region" description="Basic residues" evidence="2">
    <location>
        <begin position="357"/>
        <end position="371"/>
    </location>
</feature>
<dbReference type="HOGENOM" id="CLU_009577_0_0_1"/>
<feature type="domain" description="IC97/Casc1 N-terminal" evidence="4">
    <location>
        <begin position="11"/>
        <end position="230"/>
    </location>
</feature>
<dbReference type="PANTHER" id="PTHR20929">
    <property type="entry name" value="LUNG ADENOMA SUSCEPTIBILITY 1-RELATED"/>
    <property type="match status" value="1"/>
</dbReference>
<organism evidence="6">
    <name type="scientific">Drosophila grimshawi</name>
    <name type="common">Hawaiian fruit fly</name>
    <name type="synonym">Idiomyia grimshawi</name>
    <dbReference type="NCBI Taxonomy" id="7222"/>
    <lineage>
        <taxon>Eukaryota</taxon>
        <taxon>Metazoa</taxon>
        <taxon>Ecdysozoa</taxon>
        <taxon>Arthropoda</taxon>
        <taxon>Hexapoda</taxon>
        <taxon>Insecta</taxon>
        <taxon>Pterygota</taxon>
        <taxon>Neoptera</taxon>
        <taxon>Endopterygota</taxon>
        <taxon>Diptera</taxon>
        <taxon>Brachycera</taxon>
        <taxon>Muscomorpha</taxon>
        <taxon>Ephydroidea</taxon>
        <taxon>Drosophilidae</taxon>
        <taxon>Drosophila</taxon>
        <taxon>Hawaiian Drosophila</taxon>
    </lineage>
</organism>
<dbReference type="OrthoDB" id="7737418at2759"/>
<feature type="compositionally biased region" description="Basic and acidic residues" evidence="2">
    <location>
        <begin position="743"/>
        <end position="752"/>
    </location>
</feature>